<evidence type="ECO:0000313" key="3">
    <source>
        <dbReference type="Proteomes" id="UP000655420"/>
    </source>
</evidence>
<accession>A0A8J7MB00</accession>
<reference evidence="2" key="1">
    <citation type="submission" date="2020-12" db="EMBL/GenBank/DDBJ databases">
        <title>Bacterial taxonomy.</title>
        <authorList>
            <person name="Pan X."/>
        </authorList>
    </citation>
    <scope>NUCLEOTIDE SEQUENCE</scope>
    <source>
        <strain evidence="2">M0105</strain>
    </source>
</reference>
<keyword evidence="2" id="KW-0808">Transferase</keyword>
<dbReference type="EMBL" id="JAEHHL010000013">
    <property type="protein sequence ID" value="MBK0401070.1"/>
    <property type="molecule type" value="Genomic_DNA"/>
</dbReference>
<dbReference type="InterPro" id="IPR029063">
    <property type="entry name" value="SAM-dependent_MTases_sf"/>
</dbReference>
<organism evidence="2 3">
    <name type="scientific">Thermohalobaculum xanthum</name>
    <dbReference type="NCBI Taxonomy" id="2753746"/>
    <lineage>
        <taxon>Bacteria</taxon>
        <taxon>Pseudomonadati</taxon>
        <taxon>Pseudomonadota</taxon>
        <taxon>Alphaproteobacteria</taxon>
        <taxon>Rhodobacterales</taxon>
        <taxon>Paracoccaceae</taxon>
        <taxon>Thermohalobaculum</taxon>
    </lineage>
</organism>
<dbReference type="GO" id="GO:0008757">
    <property type="term" value="F:S-adenosylmethionine-dependent methyltransferase activity"/>
    <property type="evidence" value="ECO:0007669"/>
    <property type="project" value="InterPro"/>
</dbReference>
<dbReference type="Pfam" id="PF08241">
    <property type="entry name" value="Methyltransf_11"/>
    <property type="match status" value="1"/>
</dbReference>
<gene>
    <name evidence="2" type="ORF">H0I76_17875</name>
</gene>
<dbReference type="AlphaFoldDB" id="A0A8J7MB00"/>
<evidence type="ECO:0000313" key="2">
    <source>
        <dbReference type="EMBL" id="MBK0401070.1"/>
    </source>
</evidence>
<protein>
    <submittedName>
        <fullName evidence="2">Class I SAM-dependent methyltransferase</fullName>
    </submittedName>
</protein>
<sequence>MSSSDDGKKDAGGSLEAAYALKTPQDSVRLYGEWARDYDRDFAESHGYIYPAEVAALFRARMTDRNVPVLDIGAGTGLVAAALPGIPIDGVDISAEMLEVAGAKGLYRKRIVADLTRPLPMPDRDYGGFISTGTFTHGHVGPGCLPELMRVAAPGALFALGIKEEAFDEAGFGSAFATLVAKEVITPVDFVLVPVYRGADHEHADAQGLVAIFRRRESAPPAS</sequence>
<dbReference type="SUPFAM" id="SSF53335">
    <property type="entry name" value="S-adenosyl-L-methionine-dependent methyltransferases"/>
    <property type="match status" value="1"/>
</dbReference>
<dbReference type="RefSeq" id="WP_200613134.1">
    <property type="nucleotide sequence ID" value="NZ_JAEHHL010000013.1"/>
</dbReference>
<dbReference type="Proteomes" id="UP000655420">
    <property type="component" value="Unassembled WGS sequence"/>
</dbReference>
<keyword evidence="3" id="KW-1185">Reference proteome</keyword>
<dbReference type="GO" id="GO:0032259">
    <property type="term" value="P:methylation"/>
    <property type="evidence" value="ECO:0007669"/>
    <property type="project" value="UniProtKB-KW"/>
</dbReference>
<dbReference type="InterPro" id="IPR013216">
    <property type="entry name" value="Methyltransf_11"/>
</dbReference>
<name>A0A8J7MB00_9RHOB</name>
<proteinExistence type="predicted"/>
<keyword evidence="2" id="KW-0489">Methyltransferase</keyword>
<dbReference type="CDD" id="cd02440">
    <property type="entry name" value="AdoMet_MTases"/>
    <property type="match status" value="1"/>
</dbReference>
<dbReference type="Gene3D" id="3.40.50.150">
    <property type="entry name" value="Vaccinia Virus protein VP39"/>
    <property type="match status" value="1"/>
</dbReference>
<feature type="domain" description="Methyltransferase type 11" evidence="1">
    <location>
        <begin position="70"/>
        <end position="159"/>
    </location>
</feature>
<evidence type="ECO:0000259" key="1">
    <source>
        <dbReference type="Pfam" id="PF08241"/>
    </source>
</evidence>
<comment type="caution">
    <text evidence="2">The sequence shown here is derived from an EMBL/GenBank/DDBJ whole genome shotgun (WGS) entry which is preliminary data.</text>
</comment>